<dbReference type="Gene3D" id="1.10.150.240">
    <property type="entry name" value="Putative phosphatase, domain 2"/>
    <property type="match status" value="1"/>
</dbReference>
<dbReference type="GO" id="GO:0005829">
    <property type="term" value="C:cytosol"/>
    <property type="evidence" value="ECO:0007669"/>
    <property type="project" value="TreeGrafter"/>
</dbReference>
<keyword evidence="3" id="KW-1185">Reference proteome</keyword>
<dbReference type="SUPFAM" id="SSF56784">
    <property type="entry name" value="HAD-like"/>
    <property type="match status" value="1"/>
</dbReference>
<dbReference type="GO" id="GO:0008967">
    <property type="term" value="F:phosphoglycolate phosphatase activity"/>
    <property type="evidence" value="ECO:0007669"/>
    <property type="project" value="TreeGrafter"/>
</dbReference>
<gene>
    <name evidence="2" type="ORF">FRACA_40027</name>
</gene>
<feature type="compositionally biased region" description="Low complexity" evidence="1">
    <location>
        <begin position="272"/>
        <end position="302"/>
    </location>
</feature>
<evidence type="ECO:0000313" key="3">
    <source>
        <dbReference type="Proteomes" id="UP000234331"/>
    </source>
</evidence>
<feature type="region of interest" description="Disordered" evidence="1">
    <location>
        <begin position="244"/>
        <end position="302"/>
    </location>
</feature>
<sequence>MGTEPDGNRADGGFGPPETVQARLVAAGGIRRRTVIFDLDGVLVDSFGVMRQAFTIAYAEVVGPGEPPFEEYERHLGRYFPDIMRIMNLPLEMEEPFVRESYRLAREVVLFDGVADMLRTLRERGYGLAVATGKAGPRARHLLGELGVLGLFDHVLGSDEIPRPKPAPDIVLRALDLLGAEPGEAMMIGDAVADLDSARGAGVMAVAALWGETDGVELIAAEPDAILHRPADLLALLGESPAGFGPGSADGSTRPAPDVPAARSDGSPVPPTAVATAAVPPAGLAPPVAAGAPVAGGVLSGD</sequence>
<name>A0A2I2KWG2_9ACTN</name>
<accession>A0A2I2KWG2</accession>
<dbReference type="Proteomes" id="UP000234331">
    <property type="component" value="Unassembled WGS sequence"/>
</dbReference>
<evidence type="ECO:0000313" key="2">
    <source>
        <dbReference type="EMBL" id="SNQ49999.1"/>
    </source>
</evidence>
<dbReference type="InterPro" id="IPR023198">
    <property type="entry name" value="PGP-like_dom2"/>
</dbReference>
<dbReference type="NCBIfam" id="TIGR01509">
    <property type="entry name" value="HAD-SF-IA-v3"/>
    <property type="match status" value="1"/>
</dbReference>
<dbReference type="InterPro" id="IPR023214">
    <property type="entry name" value="HAD_sf"/>
</dbReference>
<dbReference type="GO" id="GO:0006281">
    <property type="term" value="P:DNA repair"/>
    <property type="evidence" value="ECO:0007669"/>
    <property type="project" value="TreeGrafter"/>
</dbReference>
<dbReference type="AlphaFoldDB" id="A0A2I2KWG2"/>
<evidence type="ECO:0000256" key="1">
    <source>
        <dbReference type="SAM" id="MobiDB-lite"/>
    </source>
</evidence>
<dbReference type="NCBIfam" id="TIGR01454">
    <property type="entry name" value="AHBA_synth_RP"/>
    <property type="match status" value="1"/>
</dbReference>
<dbReference type="Gene3D" id="3.40.50.1000">
    <property type="entry name" value="HAD superfamily/HAD-like"/>
    <property type="match status" value="1"/>
</dbReference>
<dbReference type="InterPro" id="IPR006351">
    <property type="entry name" value="AHBA_synth-like"/>
</dbReference>
<dbReference type="InterPro" id="IPR036412">
    <property type="entry name" value="HAD-like_sf"/>
</dbReference>
<dbReference type="NCBIfam" id="TIGR01549">
    <property type="entry name" value="HAD-SF-IA-v1"/>
    <property type="match status" value="1"/>
</dbReference>
<dbReference type="SFLD" id="SFLDS00003">
    <property type="entry name" value="Haloacid_Dehalogenase"/>
    <property type="match status" value="1"/>
</dbReference>
<dbReference type="PANTHER" id="PTHR43434">
    <property type="entry name" value="PHOSPHOGLYCOLATE PHOSPHATASE"/>
    <property type="match status" value="1"/>
</dbReference>
<dbReference type="InterPro" id="IPR006439">
    <property type="entry name" value="HAD-SF_hydro_IA"/>
</dbReference>
<dbReference type="PRINTS" id="PR00413">
    <property type="entry name" value="HADHALOGNASE"/>
</dbReference>
<dbReference type="PANTHER" id="PTHR43434:SF1">
    <property type="entry name" value="PHOSPHOGLYCOLATE PHOSPHATASE"/>
    <property type="match status" value="1"/>
</dbReference>
<dbReference type="InterPro" id="IPR050155">
    <property type="entry name" value="HAD-like_hydrolase_sf"/>
</dbReference>
<dbReference type="Pfam" id="PF00702">
    <property type="entry name" value="Hydrolase"/>
    <property type="match status" value="1"/>
</dbReference>
<organism evidence="2 3">
    <name type="scientific">Frankia canadensis</name>
    <dbReference type="NCBI Taxonomy" id="1836972"/>
    <lineage>
        <taxon>Bacteria</taxon>
        <taxon>Bacillati</taxon>
        <taxon>Actinomycetota</taxon>
        <taxon>Actinomycetes</taxon>
        <taxon>Frankiales</taxon>
        <taxon>Frankiaceae</taxon>
        <taxon>Frankia</taxon>
    </lineage>
</organism>
<proteinExistence type="predicted"/>
<dbReference type="SFLD" id="SFLDG01129">
    <property type="entry name" value="C1.5:_HAD__Beta-PGM__Phosphata"/>
    <property type="match status" value="1"/>
</dbReference>
<protein>
    <submittedName>
        <fullName evidence="2">3-amino-5-hydroxybenoic acid synthesis related protein</fullName>
    </submittedName>
</protein>
<dbReference type="SFLD" id="SFLDG01135">
    <property type="entry name" value="C1.5.6:_HAD__Beta-PGM__Phospha"/>
    <property type="match status" value="1"/>
</dbReference>
<reference evidence="2 3" key="1">
    <citation type="submission" date="2017-06" db="EMBL/GenBank/DDBJ databases">
        <authorList>
            <person name="Kim H.J."/>
            <person name="Triplett B.A."/>
        </authorList>
    </citation>
    <scope>NUCLEOTIDE SEQUENCE [LARGE SCALE GENOMIC DNA]</scope>
    <source>
        <strain evidence="2">FRACA_ARgP5</strain>
    </source>
</reference>
<dbReference type="EMBL" id="FZMO01000334">
    <property type="protein sequence ID" value="SNQ49999.1"/>
    <property type="molecule type" value="Genomic_DNA"/>
</dbReference>